<dbReference type="STRING" id="103827.A0A0N5CU21"/>
<proteinExistence type="predicted"/>
<dbReference type="EMBL" id="UYYF01004265">
    <property type="protein sequence ID" value="VDN00721.1"/>
    <property type="molecule type" value="Genomic_DNA"/>
</dbReference>
<dbReference type="PROSITE" id="PS51808">
    <property type="entry name" value="CHCH"/>
    <property type="match status" value="1"/>
</dbReference>
<keyword evidence="3" id="KW-1015">Disulfide bond</keyword>
<dbReference type="PANTHER" id="PTHR46690:SF1">
    <property type="entry name" value="CYTOCHROME C OXIDASE ASSEMBLY FACTOR 6 HOMOLOG"/>
    <property type="match status" value="1"/>
</dbReference>
<dbReference type="OMA" id="CHRMSND"/>
<dbReference type="Gene3D" id="1.10.10.140">
    <property type="entry name" value="Cytochrome c oxidase, subunit VIb"/>
    <property type="match status" value="1"/>
</dbReference>
<dbReference type="GO" id="GO:0005739">
    <property type="term" value="C:mitochondrion"/>
    <property type="evidence" value="ECO:0007669"/>
    <property type="project" value="UniProtKB-SubCell"/>
</dbReference>
<evidence type="ECO:0000256" key="2">
    <source>
        <dbReference type="ARBA" id="ARBA00023128"/>
    </source>
</evidence>
<dbReference type="Proteomes" id="UP000276776">
    <property type="component" value="Unassembled WGS sequence"/>
</dbReference>
<evidence type="ECO:0000313" key="5">
    <source>
        <dbReference type="Proteomes" id="UP000276776"/>
    </source>
</evidence>
<sequence length="398" mass="46145">MSNATAGLKASRERCYQSRDEYFQCWDKYNNAEDSKCKKLREIFVKNCPTSWNSGLDRVSHFIRKHKYEKYKQKLIDEGILVTDIDNLTVSRNRMCLSPYRVLLRPVSSCSIHSSSNQSPSKGLQFPKTNIDKLAQCGCVNDVLVDVSVEELCERMKVFGVIKYLGTLRTLKDVRYLKTCRLLLKHLCTASRSLPPYLVLEMAEVLVHIYMEGNVEALDEELRHKLSYYTNTVPPFLRPTILLLLQSCSPVNIVPELPSNIMSRPLVTFALLGNYARYGKMDLFQSLLSIETHFDLLQNDQLLRVLASHTIFYPAISFAYLKYLSQRKIILSIDSMWHFNSIVRSSNCWDVSNTRILADRNCSICQKKFDENPDFSEAEFKLLKNEIMQVLYYFLDLR</sequence>
<gene>
    <name evidence="4" type="ORF">TCLT_LOCUS3727</name>
</gene>
<dbReference type="PANTHER" id="PTHR46690">
    <property type="entry name" value="CYTOCHROME C OXIDASE ASSEMBLY FACTOR 6 HOMOLOG"/>
    <property type="match status" value="1"/>
</dbReference>
<comment type="subcellular location">
    <subcellularLocation>
        <location evidence="1">Mitochondrion</location>
    </subcellularLocation>
</comment>
<dbReference type="SUPFAM" id="SSF47694">
    <property type="entry name" value="Cytochrome c oxidase subunit h"/>
    <property type="match status" value="1"/>
</dbReference>
<reference evidence="6" key="1">
    <citation type="submission" date="2017-02" db="UniProtKB">
        <authorList>
            <consortium name="WormBaseParasite"/>
        </authorList>
    </citation>
    <scope>IDENTIFICATION</scope>
</reference>
<dbReference type="WBParaSite" id="TCLT_0000373801-mRNA-1">
    <property type="protein sequence ID" value="TCLT_0000373801-mRNA-1"/>
    <property type="gene ID" value="TCLT_0000373801"/>
</dbReference>
<accession>A0A0N5CU21</accession>
<protein>
    <submittedName>
        <fullName evidence="6">PRORP domain-containing protein</fullName>
    </submittedName>
</protein>
<dbReference type="AlphaFoldDB" id="A0A0N5CU21"/>
<evidence type="ECO:0000256" key="1">
    <source>
        <dbReference type="ARBA" id="ARBA00004173"/>
    </source>
</evidence>
<keyword evidence="2" id="KW-0496">Mitochondrion</keyword>
<evidence type="ECO:0000313" key="4">
    <source>
        <dbReference type="EMBL" id="VDN00721.1"/>
    </source>
</evidence>
<dbReference type="GO" id="GO:0008535">
    <property type="term" value="P:respiratory chain complex IV assembly"/>
    <property type="evidence" value="ECO:0007669"/>
    <property type="project" value="InterPro"/>
</dbReference>
<evidence type="ECO:0000256" key="3">
    <source>
        <dbReference type="ARBA" id="ARBA00023157"/>
    </source>
</evidence>
<dbReference type="InterPro" id="IPR048280">
    <property type="entry name" value="COX6B-like"/>
</dbReference>
<name>A0A0N5CU21_THECL</name>
<organism evidence="6">
    <name type="scientific">Thelazia callipaeda</name>
    <name type="common">Oriental eyeworm</name>
    <name type="synonym">Parasitic nematode</name>
    <dbReference type="NCBI Taxonomy" id="103827"/>
    <lineage>
        <taxon>Eukaryota</taxon>
        <taxon>Metazoa</taxon>
        <taxon>Ecdysozoa</taxon>
        <taxon>Nematoda</taxon>
        <taxon>Chromadorea</taxon>
        <taxon>Rhabditida</taxon>
        <taxon>Spirurina</taxon>
        <taxon>Spiruromorpha</taxon>
        <taxon>Thelazioidea</taxon>
        <taxon>Thelaziidae</taxon>
        <taxon>Thelazia</taxon>
    </lineage>
</organism>
<keyword evidence="5" id="KW-1185">Reference proteome</keyword>
<dbReference type="GO" id="GO:0042775">
    <property type="term" value="P:mitochondrial ATP synthesis coupled electron transport"/>
    <property type="evidence" value="ECO:0007669"/>
    <property type="project" value="TreeGrafter"/>
</dbReference>
<dbReference type="InterPro" id="IPR042289">
    <property type="entry name" value="COA6"/>
</dbReference>
<reference evidence="4 5" key="2">
    <citation type="submission" date="2018-11" db="EMBL/GenBank/DDBJ databases">
        <authorList>
            <consortium name="Pathogen Informatics"/>
        </authorList>
    </citation>
    <scope>NUCLEOTIDE SEQUENCE [LARGE SCALE GENOMIC DNA]</scope>
</reference>
<dbReference type="InterPro" id="IPR036549">
    <property type="entry name" value="CX6/COA6-like_sf"/>
</dbReference>
<dbReference type="OrthoDB" id="16284at2759"/>
<evidence type="ECO:0000313" key="6">
    <source>
        <dbReference type="WBParaSite" id="TCLT_0000373801-mRNA-1"/>
    </source>
</evidence>
<dbReference type="Pfam" id="PF02297">
    <property type="entry name" value="COX6B"/>
    <property type="match status" value="1"/>
</dbReference>